<dbReference type="AlphaFoldDB" id="A0A0D3CTD7"/>
<dbReference type="PANTHER" id="PTHR45005">
    <property type="match status" value="1"/>
</dbReference>
<evidence type="ECO:0000313" key="1">
    <source>
        <dbReference type="EnsemblPlants" id="Bo6g066590.1"/>
    </source>
</evidence>
<accession>A0A0D3CTD7</accession>
<protein>
    <submittedName>
        <fullName evidence="1">Uncharacterized protein</fullName>
    </submittedName>
</protein>
<proteinExistence type="predicted"/>
<reference evidence="1" key="2">
    <citation type="submission" date="2015-03" db="UniProtKB">
        <authorList>
            <consortium name="EnsemblPlants"/>
        </authorList>
    </citation>
    <scope>IDENTIFICATION</scope>
</reference>
<evidence type="ECO:0000313" key="2">
    <source>
        <dbReference type="Proteomes" id="UP000032141"/>
    </source>
</evidence>
<dbReference type="PANTHER" id="PTHR45005:SF2">
    <property type="entry name" value="PROTEIN HLB1"/>
    <property type="match status" value="1"/>
</dbReference>
<keyword evidence="2" id="KW-1185">Reference proteome</keyword>
<reference evidence="1 2" key="1">
    <citation type="journal article" date="2014" name="Genome Biol.">
        <title>Transcriptome and methylome profiling reveals relics of genome dominance in the mesopolyploid Brassica oleracea.</title>
        <authorList>
            <person name="Parkin I.A."/>
            <person name="Koh C."/>
            <person name="Tang H."/>
            <person name="Robinson S.J."/>
            <person name="Kagale S."/>
            <person name="Clarke W.E."/>
            <person name="Town C.D."/>
            <person name="Nixon J."/>
            <person name="Krishnakumar V."/>
            <person name="Bidwell S.L."/>
            <person name="Denoeud F."/>
            <person name="Belcram H."/>
            <person name="Links M.G."/>
            <person name="Just J."/>
            <person name="Clarke C."/>
            <person name="Bender T."/>
            <person name="Huebert T."/>
            <person name="Mason A.S."/>
            <person name="Pires J.C."/>
            <person name="Barker G."/>
            <person name="Moore J."/>
            <person name="Walley P.G."/>
            <person name="Manoli S."/>
            <person name="Batley J."/>
            <person name="Edwards D."/>
            <person name="Nelson M.N."/>
            <person name="Wang X."/>
            <person name="Paterson A.H."/>
            <person name="King G."/>
            <person name="Bancroft I."/>
            <person name="Chalhoub B."/>
            <person name="Sharpe A.G."/>
        </authorList>
    </citation>
    <scope>NUCLEOTIDE SEQUENCE</scope>
    <source>
        <strain evidence="1 2">cv. TO1000</strain>
    </source>
</reference>
<dbReference type="Gramene" id="Bo6g066590.1">
    <property type="protein sequence ID" value="Bo6g066590.1"/>
    <property type="gene ID" value="Bo6g066590"/>
</dbReference>
<name>A0A0D3CTD7_BRAOL</name>
<sequence length="53" mass="6205">MARSAISKFRAAIRLQFDFHRAIYNLGVSQRITFFSLLDGERKWLNGDMVKTK</sequence>
<dbReference type="InterPro" id="IPR053277">
    <property type="entry name" value="Endomembrane_traffic_mod"/>
</dbReference>
<dbReference type="HOGENOM" id="CLU_3071491_0_0_1"/>
<organism evidence="1 2">
    <name type="scientific">Brassica oleracea var. oleracea</name>
    <dbReference type="NCBI Taxonomy" id="109376"/>
    <lineage>
        <taxon>Eukaryota</taxon>
        <taxon>Viridiplantae</taxon>
        <taxon>Streptophyta</taxon>
        <taxon>Embryophyta</taxon>
        <taxon>Tracheophyta</taxon>
        <taxon>Spermatophyta</taxon>
        <taxon>Magnoliopsida</taxon>
        <taxon>eudicotyledons</taxon>
        <taxon>Gunneridae</taxon>
        <taxon>Pentapetalae</taxon>
        <taxon>rosids</taxon>
        <taxon>malvids</taxon>
        <taxon>Brassicales</taxon>
        <taxon>Brassicaceae</taxon>
        <taxon>Brassiceae</taxon>
        <taxon>Brassica</taxon>
    </lineage>
</organism>
<dbReference type="Proteomes" id="UP000032141">
    <property type="component" value="Chromosome C6"/>
</dbReference>
<dbReference type="EnsemblPlants" id="Bo6g066590.1">
    <property type="protein sequence ID" value="Bo6g066590.1"/>
    <property type="gene ID" value="Bo6g066590"/>
</dbReference>